<protein>
    <recommendedName>
        <fullName evidence="3">Protein mom</fullName>
    </recommendedName>
</protein>
<name>A0AAW3TUS8_9SPHN</name>
<dbReference type="Pfam" id="PF25680">
    <property type="entry name" value="Mom"/>
    <property type="match status" value="1"/>
</dbReference>
<evidence type="ECO:0000313" key="1">
    <source>
        <dbReference type="EMBL" id="MBB3875329.1"/>
    </source>
</evidence>
<proteinExistence type="predicted"/>
<dbReference type="RefSeq" id="WP_147035360.1">
    <property type="nucleotide sequence ID" value="NZ_JACIDB010000002.1"/>
</dbReference>
<sequence>MESNPYHVAPTSFVGGVAGESAGYLLSAAADLFGHREVVGFGEHAFFVALLDRDRADAIIIDRHYSARVYRGSTLHLGVWIGGQLQGVLQYGFAMNPASADSVVAGTGMTEYLELNRMWLDDAAPRNSESRALAASIRLIRRLKPAVKWIQSFADERCGLFGTVYQAAGFTYHGEHIGIFWELDGDFYHNTLMTAGGRRAQSPRASHLLSNKDRAIRHELRQFRYLRFLKPRFARGCRHPVLPFPKPDYREGE</sequence>
<accession>A0AAW3TUS8</accession>
<keyword evidence="2" id="KW-1185">Reference proteome</keyword>
<evidence type="ECO:0008006" key="3">
    <source>
        <dbReference type="Google" id="ProtNLM"/>
    </source>
</evidence>
<dbReference type="InterPro" id="IPR057895">
    <property type="entry name" value="Mom"/>
</dbReference>
<evidence type="ECO:0000313" key="2">
    <source>
        <dbReference type="Proteomes" id="UP000528945"/>
    </source>
</evidence>
<dbReference type="Proteomes" id="UP000528945">
    <property type="component" value="Unassembled WGS sequence"/>
</dbReference>
<comment type="caution">
    <text evidence="1">The sequence shown here is derived from an EMBL/GenBank/DDBJ whole genome shotgun (WGS) entry which is preliminary data.</text>
</comment>
<reference evidence="1 2" key="1">
    <citation type="submission" date="2020-08" db="EMBL/GenBank/DDBJ databases">
        <title>Genomic Encyclopedia of Type Strains, Phase IV (KMG-IV): sequencing the most valuable type-strain genomes for metagenomic binning, comparative biology and taxonomic classification.</title>
        <authorList>
            <person name="Goeker M."/>
        </authorList>
    </citation>
    <scope>NUCLEOTIDE SEQUENCE [LARGE SCALE GENOMIC DNA]</scope>
    <source>
        <strain evidence="1 2">DSM 15581</strain>
    </source>
</reference>
<organism evidence="1 2">
    <name type="scientific">Sphingomonas aquatilis</name>
    <dbReference type="NCBI Taxonomy" id="93063"/>
    <lineage>
        <taxon>Bacteria</taxon>
        <taxon>Pseudomonadati</taxon>
        <taxon>Pseudomonadota</taxon>
        <taxon>Alphaproteobacteria</taxon>
        <taxon>Sphingomonadales</taxon>
        <taxon>Sphingomonadaceae</taxon>
        <taxon>Sphingomonas</taxon>
    </lineage>
</organism>
<dbReference type="EMBL" id="JACIDB010000002">
    <property type="protein sequence ID" value="MBB3875329.1"/>
    <property type="molecule type" value="Genomic_DNA"/>
</dbReference>
<dbReference type="AlphaFoldDB" id="A0AAW3TUS8"/>
<gene>
    <name evidence="1" type="ORF">GGR47_001564</name>
</gene>